<accession>A0ACA9NLQ3</accession>
<protein>
    <submittedName>
        <fullName evidence="1">14695_t:CDS:1</fullName>
    </submittedName>
</protein>
<dbReference type="Proteomes" id="UP000789920">
    <property type="component" value="Unassembled WGS sequence"/>
</dbReference>
<feature type="non-terminal residue" evidence="1">
    <location>
        <position position="1"/>
    </location>
</feature>
<evidence type="ECO:0000313" key="2">
    <source>
        <dbReference type="Proteomes" id="UP000789920"/>
    </source>
</evidence>
<keyword evidence="2" id="KW-1185">Reference proteome</keyword>
<dbReference type="EMBL" id="CAJVQC010014111">
    <property type="protein sequence ID" value="CAG8654459.1"/>
    <property type="molecule type" value="Genomic_DNA"/>
</dbReference>
<name>A0ACA9NLQ3_9GLOM</name>
<sequence length="72" mass="8099">IEKICRFVTLGVARGLQLYSLRWSISHLAIENILPTTSVTSTRLQNEFVSLVKAKQTHESHAQEGFSCGRIQ</sequence>
<comment type="caution">
    <text evidence="1">The sequence shown here is derived from an EMBL/GenBank/DDBJ whole genome shotgun (WGS) entry which is preliminary data.</text>
</comment>
<reference evidence="1" key="1">
    <citation type="submission" date="2021-06" db="EMBL/GenBank/DDBJ databases">
        <authorList>
            <person name="Kallberg Y."/>
            <person name="Tangrot J."/>
            <person name="Rosling A."/>
        </authorList>
    </citation>
    <scope>NUCLEOTIDE SEQUENCE</scope>
    <source>
        <strain evidence="1">MA461A</strain>
    </source>
</reference>
<evidence type="ECO:0000313" key="1">
    <source>
        <dbReference type="EMBL" id="CAG8654459.1"/>
    </source>
</evidence>
<organism evidence="1 2">
    <name type="scientific">Racocetra persica</name>
    <dbReference type="NCBI Taxonomy" id="160502"/>
    <lineage>
        <taxon>Eukaryota</taxon>
        <taxon>Fungi</taxon>
        <taxon>Fungi incertae sedis</taxon>
        <taxon>Mucoromycota</taxon>
        <taxon>Glomeromycotina</taxon>
        <taxon>Glomeromycetes</taxon>
        <taxon>Diversisporales</taxon>
        <taxon>Gigasporaceae</taxon>
        <taxon>Racocetra</taxon>
    </lineage>
</organism>
<gene>
    <name evidence="1" type="ORF">RPERSI_LOCUS8018</name>
</gene>
<proteinExistence type="predicted"/>